<sequence length="3158" mass="337166">MKRARHIFEKLFLGWMIGVMLVASSFAVPRAALAQGLPVIDSSLLGFKTKEEIEKAILKPLGVALIQILINLVSFVANRLAYDAALAIASGGKGQTANFEYRSIEEYGQDLWQSVLGESIGQLSEGLDMAGVNFDVCAPTSPIKTLNLQLGIAGGARPEPTCDFRDIQSNWEGFVATLQEDADPNRIFDEFAASFGQGQTELSATISILSQTYAQAAQTQDIKTSELLANDRFKDVEDFITGNVKTPSTVLEDQFKGKLDEAQNNQTEALKSALFGNEGALLQIGVSAGSVFLNTLLSQLTNKIYTGLFEPPTTGGVFNPDFINIRGRDRARETFKGLLTTPIQTLDQYNVVNQFVTCPGATNRGPNNCVMDTSFAAIISRSEAGEGMTIQQAIDADLLHGGWPLVSSARADLDQDAFCYTQAYCYSNLVKMRVARVIPVGLEIAADKSGQGNLPVITLQQAVNAFNDCNFENPDALLDANNPYCHLVDPNWVIKYPETQCRAQVFGQTLVAESANVRAETCVDTPSCISEDENGNCVGGYGYCTRERNVWQFDGDVCPSQYASCTTLTSRTGERDSLLTNTVDFAGCNADNAGCAWYRTEQQRNDNDTPADPTDDIFTWGTEVPNDNGTPGDPTDDFVDITDTNPAAAPNVSTVRTYFNAQTQACRAADAGCTDLVRASSSTLNPVLNASFEDDADQNNAPDHWDLGSGSQYRTSGLDAAFGGDAVWIPEGDAILTHESVHLSANQFVTVSFHTRGEALLNTSVESLLTFVNASGVGVTPTILLNSPNCTSGGGSVFFEGTAGDTYERFSCTFTTPSLADTWMTIRLEAVAGDAYIDGVQVDEQEVTTNFHVGYGSSSERVDIRVAPDYLECTGNATDAEICNNYAPVCRASEVGCTAYTPTNGDPTVPGIVNSTNTCPSECVGYETYRQLASNFSTAVFPTTFIADSARSCTAEAAGCSEFTNLDALAEGGESREYFVDVRACQEEAEAANTGAVYYTWEGSDVSGFQLRTWSLKQSNAGDAPCTDFNAASGTCVDASTAAPAGCSQHADIFLDPDCREFYDASGDIHYRYYSDTVTVDNACSPYRKTNSTLNDCQTTGGVWNVSAGNCTYNIMPSESTQCSAAANGCRGYTGNTGNNTRIVLQEYFETGNLGNWPDVSGTSLYSNESVAAGGHSMLVGNVVAAQQSEGQIFAERGYILSFWAKGSGTLLANFVGATGPSVSMVPGLTLTNGWQEYTFGPVTPTGAGFDEATARLTFDLNGTAAYVDNITLREVQDTAYLIENSWVTPSTCDQTPQGVAAPQFYLGCQEYRTHRGETVDLTSFASICRQEAIGCEGFFDTQNSNSPYPQAFNLTCSVGGSVTEPTPCSFDGKDVCTVFPGQATCKFQANGVDAPFTLAPYLAEDTEVVPRDEKVFLVDLPQYRCSAQAAGCTLYGSPDFNIDNTEVTAYASVALLNDPDTYGDTLCEQEDLFCDAYSSDGGALFYFKNPGSQKCEYKELVTIEGTVYSGWFRVGGSEPCYYDDLNNNGEFDAASELSDSYLIGGTAFGIWHNGDAANYDGWAGTCPAEQSSCSEFVDVVDVADGLHPNGRPYYYLNNDRINPAADSASESCNGLISQEQGCVGFNNNATPFVTFNASASYIKSWHSDTLVNADKRFTPVDPVDCSSGTGGIYTLPDGSTIDLCQSFCVYPTQTGFSGDLPQYNVSVEGSCVVDQDCGTRTDTFGADQQGSCYKAYEPNPDAYLCLGGGEHGELHQNSGSCVTSQAFFVPGRVQSIYGTSQRQPNDANTILNVRRDRQCSEWLACDSQTSAWDDEQGKFVNVCNSVSLCNEYSAVGSQSFCSNWIEEPIRVLDDVEYANRDVTWYGSEYSGYSIPDQYAVQDYSQININPEKLCQNSVSGKIYNVSGGVTVYNSVSGQWDNGVPASCASTNNCLGFSADAICTSADEDYRLAVTLGPCVTGTANGASCSVGQCTDTLLACASNADCGTGPGVFCNLAPTVAESGQCFNGLCASSVDGTDLVNATRQECRGYPESNAPFPNDIVTNWTAQRALVLPNDGPLEERPTAFRPGFANATYCASGEACDCSYVTAEYGGGVKSLNLARGNGEGALPGVCVGGEFEGSSCTGDNQCSNTSGGGGGICEFITAKNTFIGWPGFCIQSDLSININASQDKNACLLWLPVDQLRGGTDIYNKFTEAGFSIANTTYCTQNSVFIDLGVTGAQDTISNDDINDTIAPACAASFPPDATGVPTPPIGFTDPLGAWFVQMVNATANGVTRNVPENASGSEAATGGCDADEYNSCWASVACPKNYFAVIGACEADANVCGNSAGPEGDVFEDCPYFCVPYGSKYELPVDAIGAVPGDVCAPPANMVANGMTVPINSTALDLGLTDEEEIFSRATWSGTSGPASEQGTDTAFGYLVNDEDFQALEDRYASCRVRGYEWNADSLLDNYYVPLWPVESLMISDLEHNWEYYLGCSELAFTSVEAGYGNQSDTVGNAAYTNRALTPNQNVAWQYTLNEAGMPSALSYNSATQPDDVGRIVPSYEFTDASHITINDPTQADFAGATVLACNNSNLSLEPLAEGSACTTLTGNITTSARSYDDTSFSLPSALNGGEFDCDIATDCPNYTAPSGGQCLTGVNNFACFVGCDEGSMQANDIANAYIASGWNIAGANSWCASMELGSCVADINNLSNQLDYTCQRYYGHPLSSIVGEANQAAALGTSQNVCNSASANGTFFDSSTWMAANPTGDWESFVFATEHQCDISGGDAMCDTDSQCGGSPGTLCLNNTCSIDLTSIPNADIIPIKNPGSTPAQVLGRLKQFFARVYSFWEYDDETATIARSTNNADAPVTVGGTGVYEKIGLGPFSAADLDDRQDGDANGTGPNNGTPTSPQVASVTDNCVGTNCVEGETGTFSVNGSAGRIWNAQRSFLANIEFYAFTDPNQYPLKNVIVDWGDGQETGWGASLSIPNSLANVWGRGDEVGSTTDDNYYKAHRGLNASQQQICVPPSGEEEWGKTSDSCQSGPFQFQHNYRCTPGMFNWLQVAGRECHYVTGTNILENSPCYEPGGDVCIFQPRVYVKDNWDYCTGVCTIGPNGNSTCQGSVLLPFSPVDLIAECNQNIWPRTELDDPGYPNGSYNNPWINWDGNIRITPTNNL</sequence>
<evidence type="ECO:0000256" key="1">
    <source>
        <dbReference type="SAM" id="MobiDB-lite"/>
    </source>
</evidence>
<dbReference type="Proteomes" id="UP000230084">
    <property type="component" value="Unassembled WGS sequence"/>
</dbReference>
<proteinExistence type="predicted"/>
<evidence type="ECO:0000313" key="2">
    <source>
        <dbReference type="EMBL" id="PIR47282.1"/>
    </source>
</evidence>
<feature type="region of interest" description="Disordered" evidence="1">
    <location>
        <begin position="2871"/>
        <end position="2897"/>
    </location>
</feature>
<accession>A0A2H0RL60</accession>
<comment type="caution">
    <text evidence="2">The sequence shown here is derived from an EMBL/GenBank/DDBJ whole genome shotgun (WGS) entry which is preliminary data.</text>
</comment>
<dbReference type="Gene3D" id="2.60.120.260">
    <property type="entry name" value="Galactose-binding domain-like"/>
    <property type="match status" value="2"/>
</dbReference>
<feature type="compositionally biased region" description="Polar residues" evidence="1">
    <location>
        <begin position="2884"/>
        <end position="2897"/>
    </location>
</feature>
<organism evidence="2 3">
    <name type="scientific">Candidatus Uhrbacteria bacterium CG10_big_fil_rev_8_21_14_0_10_50_16</name>
    <dbReference type="NCBI Taxonomy" id="1975039"/>
    <lineage>
        <taxon>Bacteria</taxon>
        <taxon>Candidatus Uhriibacteriota</taxon>
    </lineage>
</organism>
<gene>
    <name evidence="2" type="ORF">COV06_04330</name>
</gene>
<name>A0A2H0RL60_9BACT</name>
<evidence type="ECO:0000313" key="3">
    <source>
        <dbReference type="Proteomes" id="UP000230084"/>
    </source>
</evidence>
<protein>
    <submittedName>
        <fullName evidence="2">Uncharacterized protein</fullName>
    </submittedName>
</protein>
<dbReference type="EMBL" id="PCYM01000010">
    <property type="protein sequence ID" value="PIR47282.1"/>
    <property type="molecule type" value="Genomic_DNA"/>
</dbReference>
<reference evidence="2 3" key="1">
    <citation type="submission" date="2017-09" db="EMBL/GenBank/DDBJ databases">
        <title>Depth-based differentiation of microbial function through sediment-hosted aquifers and enrichment of novel symbionts in the deep terrestrial subsurface.</title>
        <authorList>
            <person name="Probst A.J."/>
            <person name="Ladd B."/>
            <person name="Jarett J.K."/>
            <person name="Geller-Mcgrath D.E."/>
            <person name="Sieber C.M."/>
            <person name="Emerson J.B."/>
            <person name="Anantharaman K."/>
            <person name="Thomas B.C."/>
            <person name="Malmstrom R."/>
            <person name="Stieglmeier M."/>
            <person name="Klingl A."/>
            <person name="Woyke T."/>
            <person name="Ryan C.M."/>
            <person name="Banfield J.F."/>
        </authorList>
    </citation>
    <scope>NUCLEOTIDE SEQUENCE [LARGE SCALE GENOMIC DNA]</scope>
    <source>
        <strain evidence="2">CG10_big_fil_rev_8_21_14_0_10_50_16</strain>
    </source>
</reference>